<dbReference type="RefSeq" id="WP_012634909.1">
    <property type="nucleotide sequence ID" value="NC_011898.1"/>
</dbReference>
<dbReference type="OrthoDB" id="9801934at2"/>
<name>B8I6F5_RUMCH</name>
<dbReference type="InterPro" id="IPR016188">
    <property type="entry name" value="PurM-like_N"/>
</dbReference>
<accession>B8I6F5</accession>
<evidence type="ECO:0000259" key="3">
    <source>
        <dbReference type="Pfam" id="PF02769"/>
    </source>
</evidence>
<dbReference type="InterPro" id="IPR036921">
    <property type="entry name" value="PurM-like_N_sf"/>
</dbReference>
<dbReference type="PANTHER" id="PTHR30303">
    <property type="entry name" value="HYDROGENASE ISOENZYMES FORMATION PROTEIN HYPE"/>
    <property type="match status" value="1"/>
</dbReference>
<dbReference type="Pfam" id="PF00586">
    <property type="entry name" value="AIRS"/>
    <property type="match status" value="1"/>
</dbReference>
<dbReference type="AlphaFoldDB" id="B8I6F5"/>
<dbReference type="STRING" id="394503.Ccel_0465"/>
<feature type="domain" description="PurM-like N-terminal" evidence="2">
    <location>
        <begin position="37"/>
        <end position="151"/>
    </location>
</feature>
<dbReference type="EMBL" id="CP001348">
    <property type="protein sequence ID" value="ACL74847.1"/>
    <property type="molecule type" value="Genomic_DNA"/>
</dbReference>
<comment type="similarity">
    <text evidence="1">Belongs to the HypE family.</text>
</comment>
<evidence type="ECO:0000313" key="5">
    <source>
        <dbReference type="Proteomes" id="UP000001349"/>
    </source>
</evidence>
<dbReference type="PIRSF" id="PIRSF005644">
    <property type="entry name" value="Hdrgns_mtr_HypE"/>
    <property type="match status" value="1"/>
</dbReference>
<dbReference type="KEGG" id="cce:Ccel_0465"/>
<dbReference type="SUPFAM" id="SSF55326">
    <property type="entry name" value="PurM N-terminal domain-like"/>
    <property type="match status" value="1"/>
</dbReference>
<dbReference type="PANTHER" id="PTHR30303:SF0">
    <property type="entry name" value="CARBAMOYL DEHYDRATASE HYPE"/>
    <property type="match status" value="1"/>
</dbReference>
<protein>
    <submittedName>
        <fullName evidence="4">Hydrogenase expression/formation protein HypE</fullName>
    </submittedName>
</protein>
<keyword evidence="5" id="KW-1185">Reference proteome</keyword>
<dbReference type="Gene3D" id="3.90.650.10">
    <property type="entry name" value="PurM-like C-terminal domain"/>
    <property type="match status" value="1"/>
</dbReference>
<evidence type="ECO:0000256" key="1">
    <source>
        <dbReference type="ARBA" id="ARBA00006243"/>
    </source>
</evidence>
<dbReference type="HOGENOM" id="CLU_049733_0_0_9"/>
<dbReference type="GO" id="GO:0051604">
    <property type="term" value="P:protein maturation"/>
    <property type="evidence" value="ECO:0007669"/>
    <property type="project" value="TreeGrafter"/>
</dbReference>
<gene>
    <name evidence="4" type="ordered locus">Ccel_0465</name>
</gene>
<evidence type="ECO:0000259" key="2">
    <source>
        <dbReference type="Pfam" id="PF00586"/>
    </source>
</evidence>
<dbReference type="eggNOG" id="COG0309">
    <property type="taxonomic scope" value="Bacteria"/>
</dbReference>
<dbReference type="NCBIfam" id="TIGR02124">
    <property type="entry name" value="hypE"/>
    <property type="match status" value="1"/>
</dbReference>
<dbReference type="Pfam" id="PF02769">
    <property type="entry name" value="AIRS_C"/>
    <property type="match status" value="1"/>
</dbReference>
<dbReference type="SUPFAM" id="SSF56042">
    <property type="entry name" value="PurM C-terminal domain-like"/>
    <property type="match status" value="1"/>
</dbReference>
<dbReference type="InterPro" id="IPR011854">
    <property type="entry name" value="HypE"/>
</dbReference>
<proteinExistence type="inferred from homology"/>
<dbReference type="Gene3D" id="3.30.1330.10">
    <property type="entry name" value="PurM-like, N-terminal domain"/>
    <property type="match status" value="1"/>
</dbReference>
<dbReference type="InterPro" id="IPR010918">
    <property type="entry name" value="PurM-like_C_dom"/>
</dbReference>
<evidence type="ECO:0000313" key="4">
    <source>
        <dbReference type="EMBL" id="ACL74847.1"/>
    </source>
</evidence>
<dbReference type="InterPro" id="IPR036676">
    <property type="entry name" value="PurM-like_C_sf"/>
</dbReference>
<sequence length="337" mass="36130">MEKNMVTIAHGSGGAATSRLIEQTFKKHFDNDILSQGDDCARLDIGDARNLVFTTDSFVVTPIFFNGGNIGKLAVCGTVNDLATSGAKPLYLSCGFIIEEGFDLEDLEEIVKTMSATARECGVKIVTGDTKVVQKGAADKVFINTSGIGVIPDGLNISGKNAKAGDKIIISGTIGDHGSSIFLERENMGFQAKIQSDCAPLSGMVQDILSVVPDVHVLRDPTRGGVATTLNEIAVQSNVSILIREDSLPVKREVQGVCELLGMDPLYMANEGKMLCFVSEDKSERVLEVLRKNKYGKDARIIGEVTEERQPKVLLKALSGGNRIISVLAGDQLPRIC</sequence>
<dbReference type="Proteomes" id="UP000001349">
    <property type="component" value="Chromosome"/>
</dbReference>
<reference evidence="4 5" key="1">
    <citation type="submission" date="2009-01" db="EMBL/GenBank/DDBJ databases">
        <title>Complete sequence of Clostridium cellulolyticum H10.</title>
        <authorList>
            <consortium name="US DOE Joint Genome Institute"/>
            <person name="Lucas S."/>
            <person name="Copeland A."/>
            <person name="Lapidus A."/>
            <person name="Glavina del Rio T."/>
            <person name="Dalin E."/>
            <person name="Tice H."/>
            <person name="Bruce D."/>
            <person name="Goodwin L."/>
            <person name="Pitluck S."/>
            <person name="Chertkov O."/>
            <person name="Saunders E."/>
            <person name="Brettin T."/>
            <person name="Detter J.C."/>
            <person name="Han C."/>
            <person name="Larimer F."/>
            <person name="Land M."/>
            <person name="Hauser L."/>
            <person name="Kyrpides N."/>
            <person name="Ivanova N."/>
            <person name="Zhou J."/>
            <person name="Richardson P."/>
        </authorList>
    </citation>
    <scope>NUCLEOTIDE SEQUENCE [LARGE SCALE GENOMIC DNA]</scope>
    <source>
        <strain evidence="5">ATCC 35319 / DSM 5812 / JCM 6584 / H10</strain>
    </source>
</reference>
<dbReference type="CDD" id="cd02197">
    <property type="entry name" value="HypE"/>
    <property type="match status" value="1"/>
</dbReference>
<organism evidence="4 5">
    <name type="scientific">Ruminiclostridium cellulolyticum (strain ATCC 35319 / DSM 5812 / JCM 6584 / H10)</name>
    <name type="common">Clostridium cellulolyticum</name>
    <dbReference type="NCBI Taxonomy" id="394503"/>
    <lineage>
        <taxon>Bacteria</taxon>
        <taxon>Bacillati</taxon>
        <taxon>Bacillota</taxon>
        <taxon>Clostridia</taxon>
        <taxon>Eubacteriales</taxon>
        <taxon>Oscillospiraceae</taxon>
        <taxon>Ruminiclostridium</taxon>
    </lineage>
</organism>
<feature type="domain" description="PurM-like C-terminal" evidence="3">
    <location>
        <begin position="163"/>
        <end position="314"/>
    </location>
</feature>